<accession>A0A1F5NS56</accession>
<name>A0A1F5NS56_9BACT</name>
<dbReference type="Pfam" id="PF02661">
    <property type="entry name" value="Fic"/>
    <property type="match status" value="1"/>
</dbReference>
<feature type="non-terminal residue" evidence="2">
    <location>
        <position position="311"/>
    </location>
</feature>
<reference evidence="2 3" key="1">
    <citation type="journal article" date="2016" name="Nat. Commun.">
        <title>Thousands of microbial genomes shed light on interconnected biogeochemical processes in an aquifer system.</title>
        <authorList>
            <person name="Anantharaman K."/>
            <person name="Brown C.T."/>
            <person name="Hug L.A."/>
            <person name="Sharon I."/>
            <person name="Castelle C.J."/>
            <person name="Probst A.J."/>
            <person name="Thomas B.C."/>
            <person name="Singh A."/>
            <person name="Wilkins M.J."/>
            <person name="Karaoz U."/>
            <person name="Brodie E.L."/>
            <person name="Williams K.H."/>
            <person name="Hubbard S.S."/>
            <person name="Banfield J.F."/>
        </authorList>
    </citation>
    <scope>NUCLEOTIDE SEQUENCE [LARGE SCALE GENOMIC DNA]</scope>
</reference>
<comment type="caution">
    <text evidence="2">The sequence shown here is derived from an EMBL/GenBank/DDBJ whole genome shotgun (WGS) entry which is preliminary data.</text>
</comment>
<dbReference type="InterPro" id="IPR036597">
    <property type="entry name" value="Fido-like_dom_sf"/>
</dbReference>
<organism evidence="2 3">
    <name type="scientific">Candidatus Doudnabacteria bacterium RIFCSPHIGHO2_01_FULL_43_23</name>
    <dbReference type="NCBI Taxonomy" id="1817822"/>
    <lineage>
        <taxon>Bacteria</taxon>
        <taxon>Candidatus Doudnaibacteriota</taxon>
    </lineage>
</organism>
<evidence type="ECO:0000259" key="1">
    <source>
        <dbReference type="PROSITE" id="PS51459"/>
    </source>
</evidence>
<dbReference type="EMBL" id="MFEI01000033">
    <property type="protein sequence ID" value="OGE80394.1"/>
    <property type="molecule type" value="Genomic_DNA"/>
</dbReference>
<dbReference type="InterPro" id="IPR053737">
    <property type="entry name" value="Type_II_TA_Toxin"/>
</dbReference>
<dbReference type="AlphaFoldDB" id="A0A1F5NS56"/>
<dbReference type="Pfam" id="PF13310">
    <property type="entry name" value="Virulence_RhuM"/>
    <property type="match status" value="1"/>
</dbReference>
<evidence type="ECO:0000313" key="2">
    <source>
        <dbReference type="EMBL" id="OGE80394.1"/>
    </source>
</evidence>
<dbReference type="PROSITE" id="PS51459">
    <property type="entry name" value="FIDO"/>
    <property type="match status" value="1"/>
</dbReference>
<dbReference type="PANTHER" id="PTHR35810:SF1">
    <property type="entry name" value="CYTOPLASMIC PROTEIN"/>
    <property type="match status" value="1"/>
</dbReference>
<dbReference type="InterPro" id="IPR003812">
    <property type="entry name" value="Fido"/>
</dbReference>
<proteinExistence type="predicted"/>
<evidence type="ECO:0000313" key="3">
    <source>
        <dbReference type="Proteomes" id="UP000177912"/>
    </source>
</evidence>
<feature type="domain" description="Fido" evidence="1">
    <location>
        <begin position="196"/>
        <end position="311"/>
    </location>
</feature>
<dbReference type="SUPFAM" id="SSF140931">
    <property type="entry name" value="Fic-like"/>
    <property type="match status" value="1"/>
</dbReference>
<protein>
    <recommendedName>
        <fullName evidence="1">Fido domain-containing protein</fullName>
    </recommendedName>
</protein>
<dbReference type="InterPro" id="IPR011204">
    <property type="entry name" value="Virulence_RhuM-like"/>
</dbReference>
<dbReference type="PANTHER" id="PTHR35810">
    <property type="entry name" value="CYTOPLASMIC PROTEIN-RELATED"/>
    <property type="match status" value="1"/>
</dbReference>
<dbReference type="Gene3D" id="1.20.120.1870">
    <property type="entry name" value="Fic/DOC protein, Fido domain"/>
    <property type="match status" value="1"/>
</dbReference>
<gene>
    <name evidence="2" type="ORF">A2826_01385</name>
</gene>
<dbReference type="STRING" id="1817822.A2826_01385"/>
<sequence length="311" mass="35472">MKNEKSKGEIVIYKNSSGPGVEVWLGDETVWLSLQQIADLFGRDKSVISRHIRNIFKSTELRQNSVVAKFATTAADGKIYQVDYYNLDMIISIGYRVNSKLGTRFRVWATERLRDYILKGYIVDRKRLAESQARIKELEATNQIFRRVLNSRQLTDKEKGLLKVITDYTNTWVTLNKYDRGELDFSGVSKKTPLVLKLEEARKSIEHLKKRLIAQKQATDIFGKESNHKLDAVLGSIEQGFGGKPAYPSIEERAAHLLYFAIKDHPFIDGNKRIGSLLFLLYLIENNHFFAKNGESKIDDNALTALALLVA</sequence>
<dbReference type="Proteomes" id="UP000177912">
    <property type="component" value="Unassembled WGS sequence"/>
</dbReference>